<evidence type="ECO:0000313" key="2">
    <source>
        <dbReference type="EMBL" id="MPN14703.1"/>
    </source>
</evidence>
<protein>
    <submittedName>
        <fullName evidence="2">Uncharacterized protein</fullName>
    </submittedName>
</protein>
<comment type="caution">
    <text evidence="2">The sequence shown here is derived from an EMBL/GenBank/DDBJ whole genome shotgun (WGS) entry which is preliminary data.</text>
</comment>
<dbReference type="EMBL" id="VSSQ01061348">
    <property type="protein sequence ID" value="MPN14703.1"/>
    <property type="molecule type" value="Genomic_DNA"/>
</dbReference>
<feature type="region of interest" description="Disordered" evidence="1">
    <location>
        <begin position="1"/>
        <end position="38"/>
    </location>
</feature>
<sequence length="170" mass="17966">MCGCASTPASATATATRPTPAASTASTASGTANSRQRWTPSRPAAWCWPACICTSARAWTTAICRKSAAPWSSWSSAPRRLAWTCMRFRPAAACPSPIVLAMPPSIPTITTACGMRRASRPRPSSATSWAWSWSPAASWWPSPGCCWAPCAPPRMRAATTSCWSIPASTS</sequence>
<organism evidence="2">
    <name type="scientific">bioreactor metagenome</name>
    <dbReference type="NCBI Taxonomy" id="1076179"/>
    <lineage>
        <taxon>unclassified sequences</taxon>
        <taxon>metagenomes</taxon>
        <taxon>ecological metagenomes</taxon>
    </lineage>
</organism>
<accession>A0A645FRB0</accession>
<reference evidence="2" key="1">
    <citation type="submission" date="2019-08" db="EMBL/GenBank/DDBJ databases">
        <authorList>
            <person name="Kucharzyk K."/>
            <person name="Murdoch R.W."/>
            <person name="Higgins S."/>
            <person name="Loffler F."/>
        </authorList>
    </citation>
    <scope>NUCLEOTIDE SEQUENCE</scope>
</reference>
<proteinExistence type="predicted"/>
<dbReference type="AlphaFoldDB" id="A0A645FRB0"/>
<feature type="compositionally biased region" description="Low complexity" evidence="1">
    <location>
        <begin position="1"/>
        <end position="32"/>
    </location>
</feature>
<gene>
    <name evidence="2" type="ORF">SDC9_162030</name>
</gene>
<evidence type="ECO:0000256" key="1">
    <source>
        <dbReference type="SAM" id="MobiDB-lite"/>
    </source>
</evidence>
<name>A0A645FRB0_9ZZZZ</name>